<evidence type="ECO:0000256" key="2">
    <source>
        <dbReference type="ARBA" id="ARBA00023002"/>
    </source>
</evidence>
<reference evidence="5" key="2">
    <citation type="submission" date="2020-09" db="EMBL/GenBank/DDBJ databases">
        <authorList>
            <person name="Sun Q."/>
            <person name="Zhou Y."/>
        </authorList>
    </citation>
    <scope>NUCLEOTIDE SEQUENCE</scope>
    <source>
        <strain evidence="5">CGMCC 4.7138</strain>
    </source>
</reference>
<gene>
    <name evidence="5" type="ORF">GCM10011574_11560</name>
</gene>
<sequence>MRALVMTAPSQGSDRTQIQEIDTPRPGPGEVTIDVAYAGVNFLDVMARRGDVGYVPAWPYVPGLEVAGTVREVGAGVSDLTAGQRVAAFTPGGGLSEVALTRAVLTVPIPDQISLLTAAGTPMMFSTALLLLTDSARLGPGDNVLVHSASGGVGSALAQLVPAIGGGLLIGTVGRPDKVASAQKSGYDVVIARGDGLIEAVRAATGGGGVDVVLDPLGTSMLDVDLAVTAPGGRIVLFGNAGGGQPAPLPPAGKLIGGNVAIGGFSISSLGASAPERVAAALRRVLDMIATGRLDVAVTKVDSLADVPAVHQLLADGRGNGKYVTRVTSTE</sequence>
<evidence type="ECO:0000256" key="3">
    <source>
        <dbReference type="SAM" id="MobiDB-lite"/>
    </source>
</evidence>
<dbReference type="SMART" id="SM00829">
    <property type="entry name" value="PKS_ER"/>
    <property type="match status" value="1"/>
</dbReference>
<feature type="compositionally biased region" description="Polar residues" evidence="3">
    <location>
        <begin position="8"/>
        <end position="20"/>
    </location>
</feature>
<dbReference type="AlphaFoldDB" id="A0A8H9GVT1"/>
<evidence type="ECO:0000313" key="6">
    <source>
        <dbReference type="Proteomes" id="UP000653480"/>
    </source>
</evidence>
<dbReference type="GO" id="GO:0016651">
    <property type="term" value="F:oxidoreductase activity, acting on NAD(P)H"/>
    <property type="evidence" value="ECO:0007669"/>
    <property type="project" value="TreeGrafter"/>
</dbReference>
<dbReference type="Proteomes" id="UP000653480">
    <property type="component" value="Unassembled WGS sequence"/>
</dbReference>
<dbReference type="InterPro" id="IPR013149">
    <property type="entry name" value="ADH-like_C"/>
</dbReference>
<accession>A0A8H9GVT1</accession>
<protein>
    <submittedName>
        <fullName evidence="5">NADPH:quinone reductase</fullName>
    </submittedName>
</protein>
<name>A0A8H9GVT1_9ACTN</name>
<comment type="caution">
    <text evidence="5">The sequence shown here is derived from an EMBL/GenBank/DDBJ whole genome shotgun (WGS) entry which is preliminary data.</text>
</comment>
<keyword evidence="1" id="KW-0521">NADP</keyword>
<dbReference type="InterPro" id="IPR036291">
    <property type="entry name" value="NAD(P)-bd_dom_sf"/>
</dbReference>
<dbReference type="EMBL" id="BMMN01000002">
    <property type="protein sequence ID" value="GGO02594.1"/>
    <property type="molecule type" value="Genomic_DNA"/>
</dbReference>
<dbReference type="OrthoDB" id="4190732at2"/>
<evidence type="ECO:0000313" key="5">
    <source>
        <dbReference type="EMBL" id="GGO02594.1"/>
    </source>
</evidence>
<feature type="region of interest" description="Disordered" evidence="3">
    <location>
        <begin position="1"/>
        <end position="25"/>
    </location>
</feature>
<dbReference type="Pfam" id="PF08240">
    <property type="entry name" value="ADH_N"/>
    <property type="match status" value="1"/>
</dbReference>
<keyword evidence="6" id="KW-1185">Reference proteome</keyword>
<dbReference type="SUPFAM" id="SSF51735">
    <property type="entry name" value="NAD(P)-binding Rossmann-fold domains"/>
    <property type="match status" value="1"/>
</dbReference>
<dbReference type="GO" id="GO:0070402">
    <property type="term" value="F:NADPH binding"/>
    <property type="evidence" value="ECO:0007669"/>
    <property type="project" value="TreeGrafter"/>
</dbReference>
<evidence type="ECO:0000256" key="1">
    <source>
        <dbReference type="ARBA" id="ARBA00022857"/>
    </source>
</evidence>
<feature type="domain" description="Enoyl reductase (ER)" evidence="4">
    <location>
        <begin position="12"/>
        <end position="325"/>
    </location>
</feature>
<dbReference type="Gene3D" id="3.40.50.720">
    <property type="entry name" value="NAD(P)-binding Rossmann-like Domain"/>
    <property type="match status" value="1"/>
</dbReference>
<proteinExistence type="predicted"/>
<keyword evidence="2" id="KW-0560">Oxidoreductase</keyword>
<dbReference type="SUPFAM" id="SSF50129">
    <property type="entry name" value="GroES-like"/>
    <property type="match status" value="1"/>
</dbReference>
<dbReference type="Pfam" id="PF00107">
    <property type="entry name" value="ADH_zinc_N"/>
    <property type="match status" value="1"/>
</dbReference>
<reference evidence="5" key="1">
    <citation type="journal article" date="2014" name="Int. J. Syst. Evol. Microbiol.">
        <title>Complete genome sequence of Corynebacterium casei LMG S-19264T (=DSM 44701T), isolated from a smear-ripened cheese.</title>
        <authorList>
            <consortium name="US DOE Joint Genome Institute (JGI-PGF)"/>
            <person name="Walter F."/>
            <person name="Albersmeier A."/>
            <person name="Kalinowski J."/>
            <person name="Ruckert C."/>
        </authorList>
    </citation>
    <scope>NUCLEOTIDE SEQUENCE</scope>
    <source>
        <strain evidence="5">CGMCC 4.7138</strain>
    </source>
</reference>
<dbReference type="InterPro" id="IPR011032">
    <property type="entry name" value="GroES-like_sf"/>
</dbReference>
<organism evidence="5 6">
    <name type="scientific">Microbispora bryophytorum</name>
    <dbReference type="NCBI Taxonomy" id="1460882"/>
    <lineage>
        <taxon>Bacteria</taxon>
        <taxon>Bacillati</taxon>
        <taxon>Actinomycetota</taxon>
        <taxon>Actinomycetes</taxon>
        <taxon>Streptosporangiales</taxon>
        <taxon>Streptosporangiaceae</taxon>
        <taxon>Microbispora</taxon>
    </lineage>
</organism>
<evidence type="ECO:0000259" key="4">
    <source>
        <dbReference type="SMART" id="SM00829"/>
    </source>
</evidence>
<dbReference type="PANTHER" id="PTHR48106">
    <property type="entry name" value="QUINONE OXIDOREDUCTASE PIG3-RELATED"/>
    <property type="match status" value="1"/>
</dbReference>
<dbReference type="Gene3D" id="3.90.180.10">
    <property type="entry name" value="Medium-chain alcohol dehydrogenases, catalytic domain"/>
    <property type="match status" value="1"/>
</dbReference>
<dbReference type="InterPro" id="IPR020843">
    <property type="entry name" value="ER"/>
</dbReference>
<dbReference type="InterPro" id="IPR013154">
    <property type="entry name" value="ADH-like_N"/>
</dbReference>